<evidence type="ECO:0000256" key="4">
    <source>
        <dbReference type="ARBA" id="ARBA00023136"/>
    </source>
</evidence>
<dbReference type="CDD" id="cd13128">
    <property type="entry name" value="MATE_Wzx_like"/>
    <property type="match status" value="1"/>
</dbReference>
<evidence type="ECO:0000256" key="2">
    <source>
        <dbReference type="ARBA" id="ARBA00022692"/>
    </source>
</evidence>
<dbReference type="AlphaFoldDB" id="A0A3S1C7V7"/>
<dbReference type="GO" id="GO:0016020">
    <property type="term" value="C:membrane"/>
    <property type="evidence" value="ECO:0007669"/>
    <property type="project" value="UniProtKB-SubCell"/>
</dbReference>
<feature type="transmembrane region" description="Helical" evidence="5">
    <location>
        <begin position="152"/>
        <end position="173"/>
    </location>
</feature>
<dbReference type="Proteomes" id="UP000271624">
    <property type="component" value="Unassembled WGS sequence"/>
</dbReference>
<dbReference type="InterPro" id="IPR052556">
    <property type="entry name" value="PolySynth_Transporter"/>
</dbReference>
<keyword evidence="4 5" id="KW-0472">Membrane</keyword>
<evidence type="ECO:0000313" key="6">
    <source>
        <dbReference type="EMBL" id="RUS98506.1"/>
    </source>
</evidence>
<feature type="transmembrane region" description="Helical" evidence="5">
    <location>
        <begin position="300"/>
        <end position="320"/>
    </location>
</feature>
<sequence length="444" mass="49717">MTKSGFKFSFHQSKIISNIAWILIDRVFSTGVTFIIGVWLARYLNPEQYGTLRYVIAFVALFSPVASLGMSSILTRDLVEKPSEQNKLLGSACGVQFISGTFAACLAIVSIRVLAPQDTLLCLFVAIASSIFLFQPLTIVEQWFESRVESRYTILSKNISFVLSTILKVILIIYKAPLITLIFLLAVEPIIYSFALISSYHFHKQSVKSWLFNLSKAKYLIQESMPLVLTGLAVSIYLKIDQIMLGLMADKTVVGVYAVAASLSEIWFFIPIAFKSSLYPDIIKSKNLSKEVYQERLQKFYDLMAVLAYCIVIIFIPISHYLILSTYGSEYLSAVPILHVYIWNCIFAFQGIAQSAWLISEGFQQINFYSTASGAIINVFLNLLLIPRFGSLGAAIASLISYAFASYFCFLIFPQTRGNAMLMTKALLIPIRLPAYLLAKSSKI</sequence>
<feature type="transmembrane region" description="Helical" evidence="5">
    <location>
        <begin position="258"/>
        <end position="279"/>
    </location>
</feature>
<dbReference type="PANTHER" id="PTHR43424:SF1">
    <property type="entry name" value="LOCUS PUTATIVE PROTEIN 1-RELATED"/>
    <property type="match status" value="1"/>
</dbReference>
<name>A0A3S1C7V7_9CYAN</name>
<keyword evidence="3 5" id="KW-1133">Transmembrane helix</keyword>
<feature type="transmembrane region" description="Helical" evidence="5">
    <location>
        <begin position="179"/>
        <end position="198"/>
    </location>
</feature>
<reference evidence="6" key="1">
    <citation type="submission" date="2018-12" db="EMBL/GenBank/DDBJ databases">
        <authorList>
            <person name="Will S."/>
            <person name="Neumann-Schaal M."/>
            <person name="Henke P."/>
        </authorList>
    </citation>
    <scope>NUCLEOTIDE SEQUENCE</scope>
    <source>
        <strain evidence="6">PCC 7102</strain>
    </source>
</reference>
<feature type="transmembrane region" description="Helical" evidence="5">
    <location>
        <begin position="54"/>
        <end position="76"/>
    </location>
</feature>
<reference evidence="6" key="2">
    <citation type="journal article" date="2019" name="Genome Biol. Evol.">
        <title>Day and night: Metabolic profiles and evolutionary relationships of six axenic non-marine cyanobacteria.</title>
        <authorList>
            <person name="Will S.E."/>
            <person name="Henke P."/>
            <person name="Boedeker C."/>
            <person name="Huang S."/>
            <person name="Brinkmann H."/>
            <person name="Rohde M."/>
            <person name="Jarek M."/>
            <person name="Friedl T."/>
            <person name="Seufert S."/>
            <person name="Schumacher M."/>
            <person name="Overmann J."/>
            <person name="Neumann-Schaal M."/>
            <person name="Petersen J."/>
        </authorList>
    </citation>
    <scope>NUCLEOTIDE SEQUENCE [LARGE SCALE GENOMIC DNA]</scope>
    <source>
        <strain evidence="6">PCC 7102</strain>
    </source>
</reference>
<proteinExistence type="predicted"/>
<gene>
    <name evidence="6" type="ORF">DSM106972_081350</name>
</gene>
<feature type="transmembrane region" description="Helical" evidence="5">
    <location>
        <begin position="219"/>
        <end position="238"/>
    </location>
</feature>
<dbReference type="InterPro" id="IPR002797">
    <property type="entry name" value="Polysacc_synth"/>
</dbReference>
<feature type="transmembrane region" description="Helical" evidence="5">
    <location>
        <begin position="392"/>
        <end position="413"/>
    </location>
</feature>
<evidence type="ECO:0000313" key="7">
    <source>
        <dbReference type="Proteomes" id="UP000271624"/>
    </source>
</evidence>
<dbReference type="Pfam" id="PF01943">
    <property type="entry name" value="Polysacc_synt"/>
    <property type="match status" value="1"/>
</dbReference>
<keyword evidence="2 5" id="KW-0812">Transmembrane</keyword>
<feature type="transmembrane region" description="Helical" evidence="5">
    <location>
        <begin position="20"/>
        <end position="42"/>
    </location>
</feature>
<evidence type="ECO:0000256" key="5">
    <source>
        <dbReference type="SAM" id="Phobius"/>
    </source>
</evidence>
<keyword evidence="7" id="KW-1185">Reference proteome</keyword>
<dbReference type="RefSeq" id="WP_127086180.1">
    <property type="nucleotide sequence ID" value="NZ_RSCL01000029.1"/>
</dbReference>
<feature type="transmembrane region" description="Helical" evidence="5">
    <location>
        <begin position="120"/>
        <end position="140"/>
    </location>
</feature>
<evidence type="ECO:0000256" key="3">
    <source>
        <dbReference type="ARBA" id="ARBA00022989"/>
    </source>
</evidence>
<evidence type="ECO:0000256" key="1">
    <source>
        <dbReference type="ARBA" id="ARBA00004141"/>
    </source>
</evidence>
<feature type="transmembrane region" description="Helical" evidence="5">
    <location>
        <begin position="366"/>
        <end position="386"/>
    </location>
</feature>
<accession>A0A3S1C7V7</accession>
<dbReference type="EMBL" id="RSCL01000029">
    <property type="protein sequence ID" value="RUS98506.1"/>
    <property type="molecule type" value="Genomic_DNA"/>
</dbReference>
<comment type="caution">
    <text evidence="6">The sequence shown here is derived from an EMBL/GenBank/DDBJ whole genome shotgun (WGS) entry which is preliminary data.</text>
</comment>
<dbReference type="OrthoDB" id="5240734at2"/>
<dbReference type="PANTHER" id="PTHR43424">
    <property type="entry name" value="LOCUS PUTATIVE PROTEIN 1-RELATED"/>
    <property type="match status" value="1"/>
</dbReference>
<comment type="subcellular location">
    <subcellularLocation>
        <location evidence="1">Membrane</location>
        <topology evidence="1">Multi-pass membrane protein</topology>
    </subcellularLocation>
</comment>
<organism evidence="6 7">
    <name type="scientific">Dulcicalothrix desertica PCC 7102</name>
    <dbReference type="NCBI Taxonomy" id="232991"/>
    <lineage>
        <taxon>Bacteria</taxon>
        <taxon>Bacillati</taxon>
        <taxon>Cyanobacteriota</taxon>
        <taxon>Cyanophyceae</taxon>
        <taxon>Nostocales</taxon>
        <taxon>Calotrichaceae</taxon>
        <taxon>Dulcicalothrix</taxon>
    </lineage>
</organism>
<feature type="transmembrane region" description="Helical" evidence="5">
    <location>
        <begin position="340"/>
        <end position="359"/>
    </location>
</feature>
<protein>
    <submittedName>
        <fullName evidence="6">O-unit flippase</fullName>
    </submittedName>
</protein>
<feature type="transmembrane region" description="Helical" evidence="5">
    <location>
        <begin position="88"/>
        <end position="114"/>
    </location>
</feature>